<feature type="region of interest" description="Disordered" evidence="1">
    <location>
        <begin position="1"/>
        <end position="41"/>
    </location>
</feature>
<evidence type="ECO:0000256" key="1">
    <source>
        <dbReference type="SAM" id="MobiDB-lite"/>
    </source>
</evidence>
<dbReference type="Gene3D" id="1.25.40.10">
    <property type="entry name" value="Tetratricopeptide repeat domain"/>
    <property type="match status" value="1"/>
</dbReference>
<dbReference type="Proteomes" id="UP000229681">
    <property type="component" value="Unassembled WGS sequence"/>
</dbReference>
<name>A0A2M8PBP4_9CHLR</name>
<dbReference type="AlphaFoldDB" id="A0A2M8PBP4"/>
<evidence type="ECO:0000313" key="2">
    <source>
        <dbReference type="EMBL" id="PJF34956.1"/>
    </source>
</evidence>
<organism evidence="2 3">
    <name type="scientific">Candidatus Thermofonsia Clade 1 bacterium</name>
    <dbReference type="NCBI Taxonomy" id="2364210"/>
    <lineage>
        <taxon>Bacteria</taxon>
        <taxon>Bacillati</taxon>
        <taxon>Chloroflexota</taxon>
        <taxon>Candidatus Thermofontia</taxon>
        <taxon>Candidatus Thermofonsia Clade 1</taxon>
    </lineage>
</organism>
<feature type="region of interest" description="Disordered" evidence="1">
    <location>
        <begin position="140"/>
        <end position="202"/>
    </location>
</feature>
<accession>A0A2M8PBP4</accession>
<feature type="region of interest" description="Disordered" evidence="1">
    <location>
        <begin position="366"/>
        <end position="386"/>
    </location>
</feature>
<evidence type="ECO:0000313" key="3">
    <source>
        <dbReference type="Proteomes" id="UP000229681"/>
    </source>
</evidence>
<dbReference type="EMBL" id="PGTM01000236">
    <property type="protein sequence ID" value="PJF34956.1"/>
    <property type="molecule type" value="Genomic_DNA"/>
</dbReference>
<feature type="compositionally biased region" description="Low complexity" evidence="1">
    <location>
        <begin position="21"/>
        <end position="34"/>
    </location>
</feature>
<protein>
    <submittedName>
        <fullName evidence="2">Uncharacterized protein</fullName>
    </submittedName>
</protein>
<comment type="caution">
    <text evidence="2">The sequence shown here is derived from an EMBL/GenBank/DDBJ whole genome shotgun (WGS) entry which is preliminary data.</text>
</comment>
<proteinExistence type="predicted"/>
<dbReference type="SUPFAM" id="SSF48452">
    <property type="entry name" value="TPR-like"/>
    <property type="match status" value="1"/>
</dbReference>
<sequence>MPSAEAPSEHAAPEAPPEPAVPVAQAPQPAADDPLGGMDPMAWLESLARRQGANPDELITKADLDIPLPSAEAQVTAPGYTDFDPFSASTLSASARALEQPPAEEDTMAWLESLTAESSASAVSSAGAQALDPLEWLASLSDTSEGTRETLSADEPVVQSMSPEQALAWLDSLSAEPEPEPTLPSPARDVSSLEAGGLSDDPREVQAWLTEQLGSLLQTRAAETDLAAADVPPAEPNNALPDWLSEAIVDPTLPAARGTLDPEIKLPTPPADLPTWLLEEPEADLDLDLGEDFIPPQAPLPQVPEAALDLAPEEIERMIKPSSPEEVDDLAEYFDEEYDRRLAGDETIPLWYLEALQRAENVSITEPAPAAPPEPEVTMASAEPVAESGLPDWLRELQPEEPSQAPAIASSSSKLPEELSWLEALAEGLPEEPTVPSEPERPAIVEPAISERPEWLAPTGRLDPSVVERYEAEQAARAAEPEPQPVPEPELPMRKAELSQVLQQARQQVAQGQVLPALEHYQQLVDAMQNLEEVRADLRQLVEQHPKEPKLRRLLGDTHMRLGDLQAALDAYLTALKEL</sequence>
<gene>
    <name evidence="2" type="ORF">CUN49_13045</name>
</gene>
<reference evidence="2 3" key="1">
    <citation type="submission" date="2017-11" db="EMBL/GenBank/DDBJ databases">
        <title>Evolution of Phototrophy in the Chloroflexi Phylum Driven by Horizontal Gene Transfer.</title>
        <authorList>
            <person name="Ward L.M."/>
            <person name="Hemp J."/>
            <person name="Shih P.M."/>
            <person name="Mcglynn S.E."/>
            <person name="Fischer W."/>
        </authorList>
    </citation>
    <scope>NUCLEOTIDE SEQUENCE [LARGE SCALE GENOMIC DNA]</scope>
    <source>
        <strain evidence="2">JP3_13</strain>
    </source>
</reference>
<dbReference type="InterPro" id="IPR011990">
    <property type="entry name" value="TPR-like_helical_dom_sf"/>
</dbReference>